<evidence type="ECO:0000256" key="5">
    <source>
        <dbReference type="ARBA" id="ARBA00022695"/>
    </source>
</evidence>
<dbReference type="GO" id="GO:0016779">
    <property type="term" value="F:nucleotidyltransferase activity"/>
    <property type="evidence" value="ECO:0007669"/>
    <property type="project" value="UniProtKB-UniRule"/>
</dbReference>
<comment type="caution">
    <text evidence="8">Lacks conserved residue(s) required for the propagation of feature annotation.</text>
</comment>
<keyword evidence="2 8" id="KW-1277">Toxin-antitoxin system</keyword>
<dbReference type="InterPro" id="IPR029494">
    <property type="entry name" value="DarT"/>
</dbReference>
<feature type="binding site" evidence="8">
    <location>
        <begin position="135"/>
        <end position="137"/>
    </location>
    <ligand>
        <name>NAD(+)</name>
        <dbReference type="ChEBI" id="CHEBI:57540"/>
    </ligand>
</feature>
<dbReference type="CDD" id="cd06661">
    <property type="entry name" value="GGCT_like"/>
    <property type="match status" value="1"/>
</dbReference>
<dbReference type="InterPro" id="IPR039126">
    <property type="entry name" value="GGACT"/>
</dbReference>
<sequence>MEAVFAYGTLQRGERNHPLVAGLVRGVLPGHVEGFALYHLLPGRGRPYAYPAMVPGEGRVYGEVLLLPREALPLLDRLEEEGVEYRRARVRVATGEGVLEAWAYLYLGDPREGLPLPQGAWRDGGGYPAPTPIYHLTHADNLRGILVEGGLRPKAQAPPTVQSVAYPHIQARRAGIKVPLPPGGTLHEYVPFYFCPRPPMLYALAHPRPSELPYQGGQRPILHLVSSVQRVARADLRFVFTDRHATVRYAAFLGRLEDLARLDWGTIGARNWANTKELPDRKERKQAEFLVHGLFPWELVEEIAVMDPGVAAEVRKILQAFPRAPHPPVRVRREWYY</sequence>
<comment type="catalytic activity">
    <reaction evidence="8">
        <text>a thymidine in DNA + NAD(+) = an N-(ADP-alpha-D-ribosyl)-thymidine in DNA + nicotinamide + H(+)</text>
        <dbReference type="Rhea" id="RHEA:71651"/>
        <dbReference type="Rhea" id="RHEA-COMP:13556"/>
        <dbReference type="Rhea" id="RHEA-COMP:18051"/>
        <dbReference type="ChEBI" id="CHEBI:15378"/>
        <dbReference type="ChEBI" id="CHEBI:17154"/>
        <dbReference type="ChEBI" id="CHEBI:57540"/>
        <dbReference type="ChEBI" id="CHEBI:137386"/>
        <dbReference type="ChEBI" id="CHEBI:191199"/>
    </reaction>
</comment>
<keyword evidence="4 8" id="KW-0808">Transferase</keyword>
<keyword evidence="5 8" id="KW-0548">Nucleotidyltransferase</keyword>
<dbReference type="GO" id="GO:0016757">
    <property type="term" value="F:glycosyltransferase activity"/>
    <property type="evidence" value="ECO:0007669"/>
    <property type="project" value="UniProtKB-UniRule"/>
</dbReference>
<evidence type="ECO:0000256" key="1">
    <source>
        <dbReference type="ARBA" id="ARBA00008861"/>
    </source>
</evidence>
<accession>A0A4Q9B657</accession>
<feature type="binding site" evidence="8">
    <location>
        <position position="144"/>
    </location>
    <ligand>
        <name>NAD(+)</name>
        <dbReference type="ChEBI" id="CHEBI:57540"/>
    </ligand>
</feature>
<dbReference type="InterPro" id="IPR009288">
    <property type="entry name" value="AIG2-like_dom"/>
</dbReference>
<evidence type="ECO:0000259" key="10">
    <source>
        <dbReference type="PROSITE" id="PS52018"/>
    </source>
</evidence>
<keyword evidence="6 8" id="KW-0238">DNA-binding</keyword>
<evidence type="ECO:0000256" key="9">
    <source>
        <dbReference type="RuleBase" id="RU367036"/>
    </source>
</evidence>
<evidence type="ECO:0000256" key="3">
    <source>
        <dbReference type="ARBA" id="ARBA00022676"/>
    </source>
</evidence>
<dbReference type="EMBL" id="SIJL01000007">
    <property type="protein sequence ID" value="TBH20534.1"/>
    <property type="molecule type" value="Genomic_DNA"/>
</dbReference>
<feature type="active site" evidence="8">
    <location>
        <position position="288"/>
    </location>
</feature>
<dbReference type="PANTHER" id="PTHR12510">
    <property type="entry name" value="TROPONIN C-AKIN-1 PROTEIN"/>
    <property type="match status" value="1"/>
</dbReference>
<dbReference type="PROSITE" id="PS52018">
    <property type="entry name" value="DART"/>
    <property type="match status" value="1"/>
</dbReference>
<protein>
    <recommendedName>
        <fullName evidence="9">Gamma-glutamylcyclotransferase family protein</fullName>
    </recommendedName>
</protein>
<gene>
    <name evidence="11" type="ORF">ETP66_06945</name>
</gene>
<dbReference type="GO" id="GO:0003677">
    <property type="term" value="F:DNA binding"/>
    <property type="evidence" value="ECO:0007669"/>
    <property type="project" value="UniProtKB-UniRule"/>
</dbReference>
<dbReference type="OrthoDB" id="9813972at2"/>
<evidence type="ECO:0000256" key="8">
    <source>
        <dbReference type="PROSITE-ProRule" id="PRU01362"/>
    </source>
</evidence>
<reference evidence="11 12" key="1">
    <citation type="submission" date="2019-02" db="EMBL/GenBank/DDBJ databases">
        <title>Thermus sp. a novel from hot spring.</title>
        <authorList>
            <person name="Zhao Z."/>
        </authorList>
    </citation>
    <scope>NUCLEOTIDE SEQUENCE [LARGE SCALE GENOMIC DNA]</scope>
    <source>
        <strain evidence="11 12">CFH 72773T</strain>
    </source>
</reference>
<evidence type="ECO:0000256" key="4">
    <source>
        <dbReference type="ARBA" id="ARBA00022679"/>
    </source>
</evidence>
<feature type="domain" description="DarT" evidence="10">
    <location>
        <begin position="131"/>
        <end position="337"/>
    </location>
</feature>
<dbReference type="Pfam" id="PF14487">
    <property type="entry name" value="DarT"/>
    <property type="match status" value="1"/>
</dbReference>
<proteinExistence type="inferred from homology"/>
<dbReference type="GO" id="GO:0005829">
    <property type="term" value="C:cytosol"/>
    <property type="evidence" value="ECO:0007669"/>
    <property type="project" value="TreeGrafter"/>
</dbReference>
<dbReference type="GO" id="GO:0061929">
    <property type="term" value="F:gamma-glutamylaminecyclotransferase activity"/>
    <property type="evidence" value="ECO:0007669"/>
    <property type="project" value="InterPro"/>
</dbReference>
<feature type="active site" description="Proton acceptor" evidence="8">
    <location>
        <position position="173"/>
    </location>
</feature>
<comment type="similarity">
    <text evidence="1 9">Belongs to the gamma-glutamylcyclotransferase family.</text>
</comment>
<dbReference type="InterPro" id="IPR013024">
    <property type="entry name" value="GGCT-like"/>
</dbReference>
<evidence type="ECO:0000256" key="7">
    <source>
        <dbReference type="PIRSR" id="PIRSR639126-1"/>
    </source>
</evidence>
<evidence type="ECO:0000313" key="12">
    <source>
        <dbReference type="Proteomes" id="UP000292858"/>
    </source>
</evidence>
<dbReference type="InterPro" id="IPR036568">
    <property type="entry name" value="GGCT-like_sf"/>
</dbReference>
<dbReference type="AlphaFoldDB" id="A0A4Q9B657"/>
<feature type="active site" description="Proton acceptor" evidence="7">
    <location>
        <position position="79"/>
    </location>
</feature>
<evidence type="ECO:0000256" key="6">
    <source>
        <dbReference type="ARBA" id="ARBA00023125"/>
    </source>
</evidence>
<comment type="similarity">
    <text evidence="8">Belongs to the DarT ADP-ribosyltransferase family.</text>
</comment>
<evidence type="ECO:0000256" key="2">
    <source>
        <dbReference type="ARBA" id="ARBA00022649"/>
    </source>
</evidence>
<dbReference type="Pfam" id="PF06094">
    <property type="entry name" value="GGACT"/>
    <property type="match status" value="1"/>
</dbReference>
<comment type="caution">
    <text evidence="11">The sequence shown here is derived from an EMBL/GenBank/DDBJ whole genome shotgun (WGS) entry which is preliminary data.</text>
</comment>
<dbReference type="PANTHER" id="PTHR12510:SF4">
    <property type="entry name" value="GAMMA-GLUTAMYLAMINECYCLOTRANSFERASE"/>
    <property type="match status" value="1"/>
</dbReference>
<keyword evidence="12" id="KW-1185">Reference proteome</keyword>
<keyword evidence="3 8" id="KW-0328">Glycosyltransferase</keyword>
<name>A0A4Q9B657_9DEIN</name>
<dbReference type="Gene3D" id="3.10.490.10">
    <property type="entry name" value="Gamma-glutamyl cyclotransferase-like"/>
    <property type="match status" value="1"/>
</dbReference>
<dbReference type="Proteomes" id="UP000292858">
    <property type="component" value="Unassembled WGS sequence"/>
</dbReference>
<feature type="binding site" evidence="8">
    <location>
        <position position="173"/>
    </location>
    <ligand>
        <name>NAD(+)</name>
        <dbReference type="ChEBI" id="CHEBI:57540"/>
    </ligand>
</feature>
<evidence type="ECO:0000313" key="11">
    <source>
        <dbReference type="EMBL" id="TBH20534.1"/>
    </source>
</evidence>
<organism evidence="11 12">
    <name type="scientific">Thermus thermamylovorans</name>
    <dbReference type="NCBI Taxonomy" id="2509362"/>
    <lineage>
        <taxon>Bacteria</taxon>
        <taxon>Thermotogati</taxon>
        <taxon>Deinococcota</taxon>
        <taxon>Deinococci</taxon>
        <taxon>Thermales</taxon>
        <taxon>Thermaceae</taxon>
        <taxon>Thermus</taxon>
    </lineage>
</organism>
<dbReference type="SUPFAM" id="SSF110857">
    <property type="entry name" value="Gamma-glutamyl cyclotransferase-like"/>
    <property type="match status" value="1"/>
</dbReference>